<gene>
    <name evidence="13" type="primary">yidC</name>
    <name evidence="16" type="ORF">ABID16_001919</name>
</gene>
<evidence type="ECO:0000256" key="6">
    <source>
        <dbReference type="ARBA" id="ARBA00022692"/>
    </source>
</evidence>
<feature type="domain" description="Membrane insertase YidC N-terminal" evidence="15">
    <location>
        <begin position="88"/>
        <end position="383"/>
    </location>
</feature>
<dbReference type="Gene3D" id="2.70.98.90">
    <property type="match status" value="1"/>
</dbReference>
<keyword evidence="5 13" id="KW-1003">Cell membrane</keyword>
<protein>
    <recommendedName>
        <fullName evidence="3 13">Membrane protein insertase YidC</fullName>
    </recommendedName>
    <alternativeName>
        <fullName evidence="12 13">Foldase YidC</fullName>
    </alternativeName>
    <alternativeName>
        <fullName evidence="11 13">Membrane integrase YidC</fullName>
    </alternativeName>
    <alternativeName>
        <fullName evidence="13">Membrane protein YidC</fullName>
    </alternativeName>
</protein>
<comment type="caution">
    <text evidence="16">The sequence shown here is derived from an EMBL/GenBank/DDBJ whole genome shotgun (WGS) entry which is preliminary data.</text>
</comment>
<keyword evidence="17" id="KW-1185">Reference proteome</keyword>
<evidence type="ECO:0000256" key="9">
    <source>
        <dbReference type="ARBA" id="ARBA00023136"/>
    </source>
</evidence>
<evidence type="ECO:0000256" key="8">
    <source>
        <dbReference type="ARBA" id="ARBA00022989"/>
    </source>
</evidence>
<evidence type="ECO:0000256" key="11">
    <source>
        <dbReference type="ARBA" id="ARBA00033245"/>
    </source>
</evidence>
<dbReference type="InterPro" id="IPR028055">
    <property type="entry name" value="YidC/Oxa/ALB_C"/>
</dbReference>
<dbReference type="PRINTS" id="PR01900">
    <property type="entry name" value="YIDCPROTEIN"/>
</dbReference>
<proteinExistence type="inferred from homology"/>
<feature type="transmembrane region" description="Helical" evidence="13">
    <location>
        <begin position="395"/>
        <end position="415"/>
    </location>
</feature>
<dbReference type="InterPro" id="IPR019998">
    <property type="entry name" value="Membr_insert_YidC"/>
</dbReference>
<dbReference type="CDD" id="cd20070">
    <property type="entry name" value="5TM_YidC_Alb3"/>
    <property type="match status" value="1"/>
</dbReference>
<name>A0ABV2IYK3_9HYPH</name>
<evidence type="ECO:0000259" key="15">
    <source>
        <dbReference type="Pfam" id="PF14849"/>
    </source>
</evidence>
<keyword evidence="4 13" id="KW-0813">Transport</keyword>
<dbReference type="InterPro" id="IPR047196">
    <property type="entry name" value="YidC_ALB_C"/>
</dbReference>
<dbReference type="PANTHER" id="PTHR12428:SF65">
    <property type="entry name" value="CYTOCHROME C OXIDASE ASSEMBLY PROTEIN COX18, MITOCHONDRIAL"/>
    <property type="match status" value="1"/>
</dbReference>
<keyword evidence="6 13" id="KW-0812">Transmembrane</keyword>
<evidence type="ECO:0000256" key="4">
    <source>
        <dbReference type="ARBA" id="ARBA00022448"/>
    </source>
</evidence>
<evidence type="ECO:0000256" key="2">
    <source>
        <dbReference type="ARBA" id="ARBA00010527"/>
    </source>
</evidence>
<keyword evidence="8 13" id="KW-1133">Transmembrane helix</keyword>
<evidence type="ECO:0000256" key="10">
    <source>
        <dbReference type="ARBA" id="ARBA00023186"/>
    </source>
</evidence>
<evidence type="ECO:0000256" key="7">
    <source>
        <dbReference type="ARBA" id="ARBA00022927"/>
    </source>
</evidence>
<evidence type="ECO:0000259" key="14">
    <source>
        <dbReference type="Pfam" id="PF02096"/>
    </source>
</evidence>
<comment type="subcellular location">
    <subcellularLocation>
        <location evidence="1">Cell inner membrane</location>
        <topology evidence="1">Multi-pass membrane protein</topology>
    </subcellularLocation>
    <subcellularLocation>
        <location evidence="13">Cell membrane</location>
        <topology evidence="13">Multi-pass membrane protein</topology>
    </subcellularLocation>
</comment>
<feature type="domain" description="Membrane insertase YidC/Oxa/ALB C-terminal" evidence="14">
    <location>
        <begin position="395"/>
        <end position="592"/>
    </location>
</feature>
<evidence type="ECO:0000313" key="17">
    <source>
        <dbReference type="Proteomes" id="UP001549047"/>
    </source>
</evidence>
<evidence type="ECO:0000256" key="13">
    <source>
        <dbReference type="HAMAP-Rule" id="MF_01810"/>
    </source>
</evidence>
<keyword evidence="9 13" id="KW-0472">Membrane</keyword>
<dbReference type="InterPro" id="IPR028053">
    <property type="entry name" value="Membr_insert_YidC_N"/>
</dbReference>
<dbReference type="NCBIfam" id="TIGR03592">
    <property type="entry name" value="yidC_oxa1_cterm"/>
    <property type="match status" value="1"/>
</dbReference>
<dbReference type="Pfam" id="PF14849">
    <property type="entry name" value="YidC_periplas"/>
    <property type="match status" value="1"/>
</dbReference>
<evidence type="ECO:0000256" key="12">
    <source>
        <dbReference type="ARBA" id="ARBA00033342"/>
    </source>
</evidence>
<dbReference type="HAMAP" id="MF_01810">
    <property type="entry name" value="YidC_type1"/>
    <property type="match status" value="1"/>
</dbReference>
<reference evidence="16 17" key="1">
    <citation type="submission" date="2024-06" db="EMBL/GenBank/DDBJ databases">
        <title>Genomic Encyclopedia of Type Strains, Phase IV (KMG-IV): sequencing the most valuable type-strain genomes for metagenomic binning, comparative biology and taxonomic classification.</title>
        <authorList>
            <person name="Goeker M."/>
        </authorList>
    </citation>
    <scope>NUCLEOTIDE SEQUENCE [LARGE SCALE GENOMIC DNA]</scope>
    <source>
        <strain evidence="16 17">DSM 29780</strain>
    </source>
</reference>
<dbReference type="Proteomes" id="UP001549047">
    <property type="component" value="Unassembled WGS sequence"/>
</dbReference>
<comment type="similarity">
    <text evidence="2 13">Belongs to the OXA1/ALB3/YidC family. Type 1 subfamily.</text>
</comment>
<sequence>MENNRNYIVAIALSVLILFGWQYFYMGPRMEAQRQADIAKQNAQDVAAQPAASTNAAAPAATTSGAVPPAGTTAGAVSRDAALASSGRVAIDTPDMSGSINLRGARFDDLKLKKYRETVAKDSPNITLLNPAETADGYFIELGYIGGTALPGPATEWKADANAKLTPTTPVTLTYQSPDGLTFARTISVDQNYMFTISDKVTNSGQQASTIAGYGRVTRYKEPLEPTTYVLHEGFIGWLGSNGLIEEKYKAAKDKPLAYDKTSTGWLGMTDKYWATTIIPPQSIEYVPHFTHFEDGTPRFQADFKSVDIALAPGETKELKNLVFAGAKEVPVVDGYAKDDSWFGKLTNGLIGTKTVEKGYDVPRFDLLIDWGWFYFFTKPMFALMDFFFRYFGNFGLAILATTIVIKALFFPLASKQYASMANMKKIQPKMEELKAKHGDDRMALQQATMQLYKEEKINPVAGCWPVLLQIPVFFSLYKVIYVTIEMRQAPFFGWIKDLSAPDPTSIVNLFGLLPFEAPTIVHLGVWPLIMGITMFLQMRMNPTPPDPAQAMIFTWMPVVFTFMLASFPAGLVIYWAWNNSLSILQQSIIMKRHGVKIELFDNLKGLFKKRTKA</sequence>
<dbReference type="RefSeq" id="WP_354556117.1">
    <property type="nucleotide sequence ID" value="NZ_JBEPMB010000002.1"/>
</dbReference>
<evidence type="ECO:0000256" key="5">
    <source>
        <dbReference type="ARBA" id="ARBA00022475"/>
    </source>
</evidence>
<feature type="transmembrane region" description="Helical" evidence="13">
    <location>
        <begin position="520"/>
        <end position="539"/>
    </location>
</feature>
<feature type="transmembrane region" description="Helical" evidence="13">
    <location>
        <begin position="6"/>
        <end position="25"/>
    </location>
</feature>
<comment type="subunit">
    <text evidence="13">Interacts with the Sec translocase complex via SecD. Specifically interacts with transmembrane segments of nascent integral membrane proteins during membrane integration.</text>
</comment>
<dbReference type="InterPro" id="IPR038221">
    <property type="entry name" value="YidC_periplasmic_sf"/>
</dbReference>
<organism evidence="16 17">
    <name type="scientific">Rhizobium aquaticum</name>
    <dbReference type="NCBI Taxonomy" id="1549636"/>
    <lineage>
        <taxon>Bacteria</taxon>
        <taxon>Pseudomonadati</taxon>
        <taxon>Pseudomonadota</taxon>
        <taxon>Alphaproteobacteria</taxon>
        <taxon>Hyphomicrobiales</taxon>
        <taxon>Rhizobiaceae</taxon>
        <taxon>Rhizobium/Agrobacterium group</taxon>
        <taxon>Rhizobium</taxon>
    </lineage>
</organism>
<comment type="function">
    <text evidence="13">Required for the insertion and/or proper folding and/or complex formation of integral membrane proteins into the membrane. Involved in integration of membrane proteins that insert both dependently and independently of the Sec translocase complex, as well as at least some lipoproteins. Aids folding of multispanning membrane proteins.</text>
</comment>
<dbReference type="EMBL" id="JBEPMB010000002">
    <property type="protein sequence ID" value="MET3613590.1"/>
    <property type="molecule type" value="Genomic_DNA"/>
</dbReference>
<evidence type="ECO:0000313" key="16">
    <source>
        <dbReference type="EMBL" id="MET3613590.1"/>
    </source>
</evidence>
<dbReference type="CDD" id="cd19961">
    <property type="entry name" value="EcYidC-like_peri"/>
    <property type="match status" value="1"/>
</dbReference>
<accession>A0ABV2IYK3</accession>
<evidence type="ECO:0000256" key="3">
    <source>
        <dbReference type="ARBA" id="ARBA00015325"/>
    </source>
</evidence>
<feature type="transmembrane region" description="Helical" evidence="13">
    <location>
        <begin position="551"/>
        <end position="578"/>
    </location>
</feature>
<evidence type="ECO:0000256" key="1">
    <source>
        <dbReference type="ARBA" id="ARBA00004429"/>
    </source>
</evidence>
<dbReference type="PRINTS" id="PR00701">
    <property type="entry name" value="60KDINNERMP"/>
</dbReference>
<keyword evidence="7 13" id="KW-0653">Protein transport</keyword>
<dbReference type="Pfam" id="PF02096">
    <property type="entry name" value="60KD_IMP"/>
    <property type="match status" value="1"/>
</dbReference>
<dbReference type="PANTHER" id="PTHR12428">
    <property type="entry name" value="OXA1"/>
    <property type="match status" value="1"/>
</dbReference>
<keyword evidence="10 13" id="KW-0143">Chaperone</keyword>
<dbReference type="NCBIfam" id="TIGR03593">
    <property type="entry name" value="yidC_nterm"/>
    <property type="match status" value="1"/>
</dbReference>
<dbReference type="InterPro" id="IPR001708">
    <property type="entry name" value="YidC/ALB3/OXA1/COX18"/>
</dbReference>
<dbReference type="NCBIfam" id="NF002353">
    <property type="entry name" value="PRK01318.1-4"/>
    <property type="match status" value="1"/>
</dbReference>